<organism evidence="1 2">
    <name type="scientific">Ramlibacter humi</name>
    <dbReference type="NCBI Taxonomy" id="2530451"/>
    <lineage>
        <taxon>Bacteria</taxon>
        <taxon>Pseudomonadati</taxon>
        <taxon>Pseudomonadota</taxon>
        <taxon>Betaproteobacteria</taxon>
        <taxon>Burkholderiales</taxon>
        <taxon>Comamonadaceae</taxon>
        <taxon>Ramlibacter</taxon>
    </lineage>
</organism>
<evidence type="ECO:0000313" key="1">
    <source>
        <dbReference type="EMBL" id="TFZ08957.1"/>
    </source>
</evidence>
<evidence type="ECO:0000313" key="2">
    <source>
        <dbReference type="Proteomes" id="UP000297839"/>
    </source>
</evidence>
<sequence length="224" mass="25545">MQQNEQEQRRWRLTAVIDRHFGRDNDLIASVIREKTGGKVSERTVQAWLITPGRKSSRNCPEWAVKALEDYVADPANSESLKRYAARREVAASEEWKSPLAWSDRVRREKAVDLATTTLEVEARRQRAWQEAGGAQIGTMSFELERRLDAELHSHRRVLSALNQAMRTATNFDEFKAKFDEEVRGAELQDFFVGEARRAIESGSEEFAMPDAVIEQPSTGKAHT</sequence>
<dbReference type="OrthoDB" id="9134659at2"/>
<comment type="caution">
    <text evidence="1">The sequence shown here is derived from an EMBL/GenBank/DDBJ whole genome shotgun (WGS) entry which is preliminary data.</text>
</comment>
<accession>A0A4Z0CBB5</accession>
<protein>
    <submittedName>
        <fullName evidence="1">Uncharacterized protein</fullName>
    </submittedName>
</protein>
<keyword evidence="2" id="KW-1185">Reference proteome</keyword>
<reference evidence="1 2" key="1">
    <citation type="submission" date="2019-03" db="EMBL/GenBank/DDBJ databases">
        <title>Ramlibacter sp. 18x22-1, whole genome shotgun sequence.</title>
        <authorList>
            <person name="Zhang X."/>
            <person name="Feng G."/>
            <person name="Zhu H."/>
        </authorList>
    </citation>
    <scope>NUCLEOTIDE SEQUENCE [LARGE SCALE GENOMIC DNA]</scope>
    <source>
        <strain evidence="1 2">18x22-1</strain>
    </source>
</reference>
<dbReference type="RefSeq" id="WP_135249042.1">
    <property type="nucleotide sequence ID" value="NZ_SMLK01000001.1"/>
</dbReference>
<name>A0A4Z0CBB5_9BURK</name>
<dbReference type="Proteomes" id="UP000297839">
    <property type="component" value="Unassembled WGS sequence"/>
</dbReference>
<gene>
    <name evidence="1" type="ORF">EZ216_07400</name>
</gene>
<dbReference type="AlphaFoldDB" id="A0A4Z0CBB5"/>
<proteinExistence type="predicted"/>
<dbReference type="EMBL" id="SMLK01000001">
    <property type="protein sequence ID" value="TFZ08957.1"/>
    <property type="molecule type" value="Genomic_DNA"/>
</dbReference>